<keyword evidence="12" id="KW-0464">Manganese</keyword>
<dbReference type="GO" id="GO:0006099">
    <property type="term" value="P:tricarboxylic acid cycle"/>
    <property type="evidence" value="ECO:0007669"/>
    <property type="project" value="TreeGrafter"/>
</dbReference>
<dbReference type="InterPro" id="IPR019818">
    <property type="entry name" value="IsoCit/isopropylmalate_DH_CS"/>
</dbReference>
<dbReference type="Proteomes" id="UP000256388">
    <property type="component" value="Unassembled WGS sequence"/>
</dbReference>
<feature type="domain" description="Isopropylmalate dehydrogenase-like" evidence="15">
    <location>
        <begin position="8"/>
        <end position="332"/>
    </location>
</feature>
<evidence type="ECO:0000256" key="6">
    <source>
        <dbReference type="ARBA" id="ARBA00022430"/>
    </source>
</evidence>
<evidence type="ECO:0000256" key="9">
    <source>
        <dbReference type="ARBA" id="ARBA00022842"/>
    </source>
</evidence>
<evidence type="ECO:0000256" key="1">
    <source>
        <dbReference type="ARBA" id="ARBA00001936"/>
    </source>
</evidence>
<keyword evidence="7" id="KW-0028">Amino-acid biosynthesis</keyword>
<dbReference type="SUPFAM" id="SSF53659">
    <property type="entry name" value="Isocitrate/Isopropylmalate dehydrogenase-like"/>
    <property type="match status" value="1"/>
</dbReference>
<comment type="subunit">
    <text evidence="4">Homodimer.</text>
</comment>
<evidence type="ECO:0000256" key="4">
    <source>
        <dbReference type="ARBA" id="ARBA00011738"/>
    </source>
</evidence>
<keyword evidence="17" id="KW-1185">Reference proteome</keyword>
<dbReference type="Gene3D" id="3.40.718.10">
    <property type="entry name" value="Isopropylmalate Dehydrogenase"/>
    <property type="match status" value="1"/>
</dbReference>
<comment type="cofactor">
    <cofactor evidence="2">
        <name>Mg(2+)</name>
        <dbReference type="ChEBI" id="CHEBI:18420"/>
    </cofactor>
</comment>
<keyword evidence="8" id="KW-0479">Metal-binding</keyword>
<dbReference type="PROSITE" id="PS00470">
    <property type="entry name" value="IDH_IMDH"/>
    <property type="match status" value="1"/>
</dbReference>
<sequence length="338" mass="36139">MTMDKTYRICLLPGDGIGPEVVASAAEVLCALPLAFEFSQAEIGFGAFQKLGTPLPQETLDAIRAIDAALFGAVTTPPNIEGYFSPVVRMRQTLDLYTNLRPIKSIPHPSSREGIDILIVRENSEGLYIGSERMEENGERAVTERIITRRGSERILRKAFELARAGGRQKVHVVHKANVLRQTCGLFRAVALEVARDFPDIEMKEMLVDTCAMELVRAPQQFELIVTTNLFGDILSDEACMLVGGLGVAASGNIGADAAVFEPVHGSAPTLASTGQANPLAAILAAAMLLEHIGEAVQAQRVRAAAEACMAAGEVTADMGGTLSTEEATQAVIHNLKD</sequence>
<evidence type="ECO:0000313" key="17">
    <source>
        <dbReference type="Proteomes" id="UP000256388"/>
    </source>
</evidence>
<comment type="cofactor">
    <cofactor evidence="1">
        <name>Mn(2+)</name>
        <dbReference type="ChEBI" id="CHEBI:29035"/>
    </cofactor>
</comment>
<keyword evidence="9" id="KW-0460">Magnesium</keyword>
<dbReference type="GO" id="GO:0000287">
    <property type="term" value="F:magnesium ion binding"/>
    <property type="evidence" value="ECO:0007669"/>
    <property type="project" value="InterPro"/>
</dbReference>
<dbReference type="GO" id="GO:0004449">
    <property type="term" value="F:isocitrate dehydrogenase (NAD+) activity"/>
    <property type="evidence" value="ECO:0007669"/>
    <property type="project" value="TreeGrafter"/>
</dbReference>
<evidence type="ECO:0000256" key="7">
    <source>
        <dbReference type="ARBA" id="ARBA00022605"/>
    </source>
</evidence>
<evidence type="ECO:0000256" key="5">
    <source>
        <dbReference type="ARBA" id="ARBA00013101"/>
    </source>
</evidence>
<dbReference type="Pfam" id="PF00180">
    <property type="entry name" value="Iso_dh"/>
    <property type="match status" value="1"/>
</dbReference>
<comment type="caution">
    <text evidence="16">The sequence shown here is derived from an EMBL/GenBank/DDBJ whole genome shotgun (WGS) entry which is preliminary data.</text>
</comment>
<dbReference type="PANTHER" id="PTHR11835">
    <property type="entry name" value="DECARBOXYLATING DEHYDROGENASES-ISOCITRATE, ISOPROPYLMALATE, TARTRATE"/>
    <property type="match status" value="1"/>
</dbReference>
<keyword evidence="6" id="KW-0432">Leucine biosynthesis</keyword>
<dbReference type="EC" id="1.1.1.85" evidence="5"/>
<dbReference type="EMBL" id="QUMS01000001">
    <property type="protein sequence ID" value="REG10596.1"/>
    <property type="molecule type" value="Genomic_DNA"/>
</dbReference>
<accession>A0A3E0AFY6</accession>
<proteinExistence type="inferred from homology"/>
<protein>
    <recommendedName>
        <fullName evidence="5">3-isopropylmalate dehydrogenase</fullName>
        <ecNumber evidence="5">1.1.1.85</ecNumber>
    </recommendedName>
    <alternativeName>
        <fullName evidence="14">3-IPM-DH</fullName>
    </alternativeName>
</protein>
<evidence type="ECO:0000256" key="2">
    <source>
        <dbReference type="ARBA" id="ARBA00001946"/>
    </source>
</evidence>
<evidence type="ECO:0000256" key="14">
    <source>
        <dbReference type="ARBA" id="ARBA00033138"/>
    </source>
</evidence>
<organism evidence="16 17">
    <name type="scientific">Pelolinea submarina</name>
    <dbReference type="NCBI Taxonomy" id="913107"/>
    <lineage>
        <taxon>Bacteria</taxon>
        <taxon>Bacillati</taxon>
        <taxon>Chloroflexota</taxon>
        <taxon>Anaerolineae</taxon>
        <taxon>Anaerolineales</taxon>
        <taxon>Anaerolineaceae</taxon>
        <taxon>Pelolinea</taxon>
    </lineage>
</organism>
<comment type="similarity">
    <text evidence="3">Belongs to the isocitrate and isopropylmalate dehydrogenases family. LeuB type 1 subfamily.</text>
</comment>
<dbReference type="AlphaFoldDB" id="A0A3E0AFY6"/>
<evidence type="ECO:0000259" key="15">
    <source>
        <dbReference type="SMART" id="SM01329"/>
    </source>
</evidence>
<keyword evidence="13" id="KW-0100">Branched-chain amino acid biosynthesis</keyword>
<dbReference type="GO" id="GO:0003862">
    <property type="term" value="F:3-isopropylmalate dehydrogenase activity"/>
    <property type="evidence" value="ECO:0007669"/>
    <property type="project" value="UniProtKB-EC"/>
</dbReference>
<evidence type="ECO:0000313" key="16">
    <source>
        <dbReference type="EMBL" id="REG10596.1"/>
    </source>
</evidence>
<evidence type="ECO:0000256" key="13">
    <source>
        <dbReference type="ARBA" id="ARBA00023304"/>
    </source>
</evidence>
<evidence type="ECO:0000256" key="3">
    <source>
        <dbReference type="ARBA" id="ARBA00008319"/>
    </source>
</evidence>
<evidence type="ECO:0000256" key="8">
    <source>
        <dbReference type="ARBA" id="ARBA00022723"/>
    </source>
</evidence>
<evidence type="ECO:0000256" key="12">
    <source>
        <dbReference type="ARBA" id="ARBA00023211"/>
    </source>
</evidence>
<dbReference type="PANTHER" id="PTHR11835:SF34">
    <property type="entry name" value="ISOCITRATE DEHYDROGENASE [NAD] SUBUNIT ALPHA, MITOCHONDRIAL"/>
    <property type="match status" value="1"/>
</dbReference>
<dbReference type="GO" id="GO:0009098">
    <property type="term" value="P:L-leucine biosynthetic process"/>
    <property type="evidence" value="ECO:0007669"/>
    <property type="project" value="UniProtKB-KW"/>
</dbReference>
<name>A0A3E0AFY6_9CHLR</name>
<dbReference type="GO" id="GO:0006102">
    <property type="term" value="P:isocitrate metabolic process"/>
    <property type="evidence" value="ECO:0007669"/>
    <property type="project" value="TreeGrafter"/>
</dbReference>
<keyword evidence="10" id="KW-0560">Oxidoreductase</keyword>
<dbReference type="SMART" id="SM01329">
    <property type="entry name" value="Iso_dh"/>
    <property type="match status" value="1"/>
</dbReference>
<dbReference type="FunFam" id="3.40.718.10:FF:000006">
    <property type="entry name" value="3-isopropylmalate dehydrogenase"/>
    <property type="match status" value="1"/>
</dbReference>
<keyword evidence="11" id="KW-0520">NAD</keyword>
<reference evidence="16 17" key="1">
    <citation type="submission" date="2018-08" db="EMBL/GenBank/DDBJ databases">
        <title>Genomic Encyclopedia of Type Strains, Phase IV (KMG-IV): sequencing the most valuable type-strain genomes for metagenomic binning, comparative biology and taxonomic classification.</title>
        <authorList>
            <person name="Goeker M."/>
        </authorList>
    </citation>
    <scope>NUCLEOTIDE SEQUENCE [LARGE SCALE GENOMIC DNA]</scope>
    <source>
        <strain evidence="16 17">DSM 23923</strain>
    </source>
</reference>
<dbReference type="InterPro" id="IPR024084">
    <property type="entry name" value="IsoPropMal-DH-like_dom"/>
</dbReference>
<dbReference type="GO" id="GO:0051287">
    <property type="term" value="F:NAD binding"/>
    <property type="evidence" value="ECO:0007669"/>
    <property type="project" value="InterPro"/>
</dbReference>
<evidence type="ECO:0000256" key="10">
    <source>
        <dbReference type="ARBA" id="ARBA00023002"/>
    </source>
</evidence>
<evidence type="ECO:0000256" key="11">
    <source>
        <dbReference type="ARBA" id="ARBA00023027"/>
    </source>
</evidence>
<gene>
    <name evidence="16" type="ORF">DFR64_0455</name>
</gene>